<dbReference type="Pfam" id="PF12441">
    <property type="entry name" value="CopG_antitoxin"/>
    <property type="match status" value="1"/>
</dbReference>
<protein>
    <submittedName>
        <fullName evidence="1">Uncharacterized protein</fullName>
    </submittedName>
</protein>
<sequence length="82" mass="9355">MGANELPVFESIADLTKFFDTHDMGEYDMPEVSFDVDIRERSFLLSVDAELMKKIRGIARAQHVPAEALVRKWLEEKTARAA</sequence>
<dbReference type="AlphaFoldDB" id="A0A7C4KHM0"/>
<comment type="caution">
    <text evidence="1">The sequence shown here is derived from an EMBL/GenBank/DDBJ whole genome shotgun (WGS) entry which is preliminary data.</text>
</comment>
<reference evidence="1" key="1">
    <citation type="journal article" date="2020" name="mSystems">
        <title>Genome- and Community-Level Interaction Insights into Carbon Utilization and Element Cycling Functions of Hydrothermarchaeota in Hydrothermal Sediment.</title>
        <authorList>
            <person name="Zhou Z."/>
            <person name="Liu Y."/>
            <person name="Xu W."/>
            <person name="Pan J."/>
            <person name="Luo Z.H."/>
            <person name="Li M."/>
        </authorList>
    </citation>
    <scope>NUCLEOTIDE SEQUENCE [LARGE SCALE GENOMIC DNA]</scope>
    <source>
        <strain evidence="1">SpSt-573</strain>
    </source>
</reference>
<dbReference type="InterPro" id="IPR022148">
    <property type="entry name" value="CopG_antitoxin"/>
</dbReference>
<dbReference type="EMBL" id="DSYK01000407">
    <property type="protein sequence ID" value="HGS21832.1"/>
    <property type="molecule type" value="Genomic_DNA"/>
</dbReference>
<gene>
    <name evidence="1" type="ORF">ENT37_08175</name>
</gene>
<organism evidence="1">
    <name type="scientific">Anaerolinea thermolimosa</name>
    <dbReference type="NCBI Taxonomy" id="229919"/>
    <lineage>
        <taxon>Bacteria</taxon>
        <taxon>Bacillati</taxon>
        <taxon>Chloroflexota</taxon>
        <taxon>Anaerolineae</taxon>
        <taxon>Anaerolineales</taxon>
        <taxon>Anaerolineaceae</taxon>
        <taxon>Anaerolinea</taxon>
    </lineage>
</organism>
<evidence type="ECO:0000313" key="1">
    <source>
        <dbReference type="EMBL" id="HGS21832.1"/>
    </source>
</evidence>
<proteinExistence type="predicted"/>
<name>A0A7C4KHM0_9CHLR</name>
<accession>A0A7C4KHM0</accession>